<sequence length="98" mass="11719">MIYYFESLFSREIPYFLNSIGLHDATLQKIMFDEGLFDAASDSMLIQQIKEKFDRMLIEVCSKKEREFEKIRNQLDQFYSTDVLYTSSVGKYTRDFLK</sequence>
<dbReference type="AlphaFoldDB" id="A0A077P570"/>
<accession>A0A077P570</accession>
<gene>
    <name evidence="1" type="ORF">XBO1_2220001</name>
</gene>
<reference evidence="1" key="1">
    <citation type="submission" date="2013-07" db="EMBL/GenBank/DDBJ databases">
        <title>Sub-species coevolution in mutualistic symbiosis.</title>
        <authorList>
            <person name="Murfin K."/>
            <person name="Klassen J."/>
            <person name="Lee M."/>
            <person name="Forst S."/>
            <person name="Stock P."/>
            <person name="Goodrich-Blair H."/>
        </authorList>
    </citation>
    <scope>NUCLEOTIDE SEQUENCE [LARGE SCALE GENOMIC DNA]</scope>
    <source>
        <strain evidence="1">Oregonense</strain>
    </source>
</reference>
<organism evidence="1">
    <name type="scientific">Xenorhabdus bovienii str. oregonense</name>
    <dbReference type="NCBI Taxonomy" id="1398202"/>
    <lineage>
        <taxon>Bacteria</taxon>
        <taxon>Pseudomonadati</taxon>
        <taxon>Pseudomonadota</taxon>
        <taxon>Gammaproteobacteria</taxon>
        <taxon>Enterobacterales</taxon>
        <taxon>Morganellaceae</taxon>
        <taxon>Xenorhabdus</taxon>
    </lineage>
</organism>
<dbReference type="Proteomes" id="UP000028483">
    <property type="component" value="Unassembled WGS sequence"/>
</dbReference>
<comment type="caution">
    <text evidence="1">The sequence shown here is derived from an EMBL/GenBank/DDBJ whole genome shotgun (WGS) entry which is preliminary data.</text>
</comment>
<dbReference type="HOGENOM" id="CLU_2332937_0_0_6"/>
<proteinExistence type="predicted"/>
<evidence type="ECO:0000313" key="1">
    <source>
        <dbReference type="EMBL" id="CDH06215.1"/>
    </source>
</evidence>
<dbReference type="EMBL" id="CBSX010000138">
    <property type="protein sequence ID" value="CDH06215.1"/>
    <property type="molecule type" value="Genomic_DNA"/>
</dbReference>
<protein>
    <submittedName>
        <fullName evidence="1">Isopropylmalate/homocitrate/citramalate synthase</fullName>
    </submittedName>
</protein>
<name>A0A077P570_XENBV</name>